<name>A0A0M2HK76_MICTR</name>
<sequence length="93" mass="9531">MLHPGVVLTVDGGGVVAAPAAALEGAPDVGGYLRGLLLDGVVSLRVESVNGVPGIVVSEEGRVTGVLSVCVRGRLILEAWLVSNPEKLTRWSC</sequence>
<reference evidence="1 2" key="1">
    <citation type="submission" date="2015-02" db="EMBL/GenBank/DDBJ databases">
        <title>Draft genome sequences of ten Microbacterium spp. with emphasis on heavy metal contaminated environments.</title>
        <authorList>
            <person name="Corretto E."/>
        </authorList>
    </citation>
    <scope>NUCLEOTIDE SEQUENCE [LARGE SCALE GENOMIC DNA]</scope>
    <source>
        <strain evidence="1 2">DSM 8608</strain>
    </source>
</reference>
<organism evidence="1 2">
    <name type="scientific">Microbacterium trichothecenolyticum</name>
    <name type="common">Aureobacterium trichothecenolyticum</name>
    <dbReference type="NCBI Taxonomy" id="69370"/>
    <lineage>
        <taxon>Bacteria</taxon>
        <taxon>Bacillati</taxon>
        <taxon>Actinomycetota</taxon>
        <taxon>Actinomycetes</taxon>
        <taxon>Micrococcales</taxon>
        <taxon>Microbacteriaceae</taxon>
        <taxon>Microbacterium</taxon>
    </lineage>
</organism>
<dbReference type="PANTHER" id="PTHR30173:SF43">
    <property type="entry name" value="ECF RNA POLYMERASE SIGMA FACTOR SIGI-RELATED"/>
    <property type="match status" value="1"/>
</dbReference>
<keyword evidence="2" id="KW-1185">Reference proteome</keyword>
<dbReference type="Proteomes" id="UP000034098">
    <property type="component" value="Unassembled WGS sequence"/>
</dbReference>
<comment type="caution">
    <text evidence="1">The sequence shown here is derived from an EMBL/GenBank/DDBJ whole genome shotgun (WGS) entry which is preliminary data.</text>
</comment>
<proteinExistence type="predicted"/>
<dbReference type="InterPro" id="IPR052704">
    <property type="entry name" value="ECF_Sigma-70_Domain"/>
</dbReference>
<dbReference type="PANTHER" id="PTHR30173">
    <property type="entry name" value="SIGMA 19 FACTOR"/>
    <property type="match status" value="1"/>
</dbReference>
<dbReference type="AlphaFoldDB" id="A0A0M2HK76"/>
<evidence type="ECO:0000313" key="2">
    <source>
        <dbReference type="Proteomes" id="UP000034098"/>
    </source>
</evidence>
<dbReference type="PATRIC" id="fig|69370.6.peg.728"/>
<accession>A0A0M2HK76</accession>
<protein>
    <submittedName>
        <fullName evidence="1">RNA polymerase sigma factor SigJ</fullName>
    </submittedName>
</protein>
<evidence type="ECO:0000313" key="1">
    <source>
        <dbReference type="EMBL" id="KJL44746.1"/>
    </source>
</evidence>
<dbReference type="EMBL" id="JYJA01000024">
    <property type="protein sequence ID" value="KJL44746.1"/>
    <property type="molecule type" value="Genomic_DNA"/>
</dbReference>
<gene>
    <name evidence="1" type="ORF">RS82_00705</name>
</gene>
<dbReference type="GO" id="GO:0016987">
    <property type="term" value="F:sigma factor activity"/>
    <property type="evidence" value="ECO:0007669"/>
    <property type="project" value="TreeGrafter"/>
</dbReference>